<evidence type="ECO:0000256" key="8">
    <source>
        <dbReference type="ARBA" id="ARBA00022723"/>
    </source>
</evidence>
<dbReference type="InterPro" id="IPR011130">
    <property type="entry name" value="SecA_preprotein_X-link_dom"/>
</dbReference>
<evidence type="ECO:0000256" key="6">
    <source>
        <dbReference type="ARBA" id="ARBA00022490"/>
    </source>
</evidence>
<dbReference type="InterPro" id="IPR014001">
    <property type="entry name" value="Helicase_ATP-bd"/>
</dbReference>
<dbReference type="Gene3D" id="3.10.450.50">
    <property type="match status" value="1"/>
</dbReference>
<evidence type="ECO:0000259" key="19">
    <source>
        <dbReference type="PROSITE" id="PS51192"/>
    </source>
</evidence>
<feature type="domain" description="Helicase ATP-binding" evidence="19">
    <location>
        <begin position="91"/>
        <end position="249"/>
    </location>
</feature>
<proteinExistence type="inferred from homology"/>
<dbReference type="InterPro" id="IPR004027">
    <property type="entry name" value="SEC_C_motif"/>
</dbReference>
<dbReference type="InterPro" id="IPR036266">
    <property type="entry name" value="SecA_Wing/Scaffold_sf"/>
</dbReference>
<accession>A0ABY5UDD5</accession>
<keyword evidence="23" id="KW-1185">Reference proteome</keyword>
<comment type="cofactor">
    <cofactor evidence="1">
        <name>Zn(2+)</name>
        <dbReference type="ChEBI" id="CHEBI:29105"/>
    </cofactor>
</comment>
<evidence type="ECO:0000313" key="22">
    <source>
        <dbReference type="EMBL" id="UWL61346.1"/>
    </source>
</evidence>
<keyword evidence="15 16" id="KW-0472">Membrane</keyword>
<keyword evidence="4 16" id="KW-0813">Transport</keyword>
<dbReference type="Gene3D" id="3.40.50.300">
    <property type="entry name" value="P-loop containing nucleotide triphosphate hydrolases"/>
    <property type="match status" value="2"/>
</dbReference>
<dbReference type="EMBL" id="CP099967">
    <property type="protein sequence ID" value="UWL61346.1"/>
    <property type="molecule type" value="Genomic_DNA"/>
</dbReference>
<evidence type="ECO:0000256" key="17">
    <source>
        <dbReference type="RuleBase" id="RU003874"/>
    </source>
</evidence>
<dbReference type="Gene3D" id="3.90.1440.10">
    <property type="entry name" value="SecA, preprotein cross-linking domain"/>
    <property type="match status" value="1"/>
</dbReference>
<dbReference type="CDD" id="cd18803">
    <property type="entry name" value="SF2_C_secA"/>
    <property type="match status" value="1"/>
</dbReference>
<dbReference type="PROSITE" id="PS51196">
    <property type="entry name" value="SECA_MOTOR_DEAD"/>
    <property type="match status" value="1"/>
</dbReference>
<keyword evidence="9 16" id="KW-0547">Nucleotide-binding</keyword>
<evidence type="ECO:0000256" key="18">
    <source>
        <dbReference type="SAM" id="MobiDB-lite"/>
    </source>
</evidence>
<evidence type="ECO:0000256" key="5">
    <source>
        <dbReference type="ARBA" id="ARBA00022475"/>
    </source>
</evidence>
<dbReference type="Pfam" id="PF02810">
    <property type="entry name" value="SEC-C"/>
    <property type="match status" value="1"/>
</dbReference>
<dbReference type="CDD" id="cd17928">
    <property type="entry name" value="DEXDc_SecA"/>
    <property type="match status" value="1"/>
</dbReference>
<dbReference type="Proteomes" id="UP001058739">
    <property type="component" value="Chromosome 01"/>
</dbReference>
<evidence type="ECO:0000313" key="23">
    <source>
        <dbReference type="Proteomes" id="UP001058739"/>
    </source>
</evidence>
<dbReference type="Gene3D" id="1.10.3060.10">
    <property type="entry name" value="Helical scaffold and wing domains of SecA"/>
    <property type="match status" value="1"/>
</dbReference>
<keyword evidence="14 16" id="KW-0811">Translocation</keyword>
<comment type="subcellular location">
    <subcellularLocation>
        <location evidence="16">Cell membrane</location>
        <topology evidence="16">Peripheral membrane protein</topology>
        <orientation evidence="16">Cytoplasmic side</orientation>
    </subcellularLocation>
    <subcellularLocation>
        <location evidence="16">Cytoplasm</location>
    </subcellularLocation>
    <subcellularLocation>
        <location evidence="2">Membrane</location>
        <topology evidence="2">Peripheral membrane protein</topology>
    </subcellularLocation>
    <text evidence="16">Distribution is 50-50.</text>
</comment>
<dbReference type="InterPro" id="IPR011116">
    <property type="entry name" value="SecA_Wing/Scaffold"/>
</dbReference>
<dbReference type="EC" id="7.4.2.8" evidence="16"/>
<evidence type="ECO:0000256" key="15">
    <source>
        <dbReference type="ARBA" id="ARBA00023136"/>
    </source>
</evidence>
<evidence type="ECO:0000256" key="11">
    <source>
        <dbReference type="ARBA" id="ARBA00022840"/>
    </source>
</evidence>
<comment type="function">
    <text evidence="16">Part of the Sec protein translocase complex. Interacts with the SecYEG preprotein conducting channel. Has a central role in coupling the hydrolysis of ATP to the transfer of proteins into and across the cell membrane, serving both as a receptor for the preprotein-SecB complex and as an ATP-driven molecular motor driving the stepwise translocation of polypeptide chains across the membrane.</text>
</comment>
<dbReference type="SUPFAM" id="SSF52540">
    <property type="entry name" value="P-loop containing nucleoside triphosphate hydrolases"/>
    <property type="match status" value="2"/>
</dbReference>
<dbReference type="PROSITE" id="PS01312">
    <property type="entry name" value="SECA"/>
    <property type="match status" value="1"/>
</dbReference>
<keyword evidence="5 16" id="KW-1003">Cell membrane</keyword>
<reference evidence="22" key="1">
    <citation type="submission" date="2022-06" db="EMBL/GenBank/DDBJ databases">
        <title>Complete Genome Sequence of Deoxynivalenol-bioadsorption Ochrobactrum pseudintermedium ASAG-D25.</title>
        <authorList>
            <person name="Wang N."/>
        </authorList>
    </citation>
    <scope>NUCLEOTIDE SEQUENCE</scope>
    <source>
        <strain evidence="22">ASAG-D25</strain>
    </source>
</reference>
<evidence type="ECO:0000256" key="2">
    <source>
        <dbReference type="ARBA" id="ARBA00004170"/>
    </source>
</evidence>
<dbReference type="Pfam" id="PF01043">
    <property type="entry name" value="SecA_PP_bind"/>
    <property type="match status" value="1"/>
</dbReference>
<dbReference type="SUPFAM" id="SSF81767">
    <property type="entry name" value="Pre-protein crosslinking domain of SecA"/>
    <property type="match status" value="1"/>
</dbReference>
<evidence type="ECO:0000256" key="10">
    <source>
        <dbReference type="ARBA" id="ARBA00022833"/>
    </source>
</evidence>
<evidence type="ECO:0000256" key="12">
    <source>
        <dbReference type="ARBA" id="ARBA00022927"/>
    </source>
</evidence>
<dbReference type="InterPro" id="IPR001650">
    <property type="entry name" value="Helicase_C-like"/>
</dbReference>
<feature type="binding site" evidence="16">
    <location>
        <position position="89"/>
    </location>
    <ligand>
        <name>ATP</name>
        <dbReference type="ChEBI" id="CHEBI:30616"/>
    </ligand>
</feature>
<keyword evidence="7" id="KW-0997">Cell inner membrane</keyword>
<dbReference type="Pfam" id="PF21090">
    <property type="entry name" value="P-loop_SecA"/>
    <property type="match status" value="1"/>
</dbReference>
<evidence type="ECO:0000256" key="3">
    <source>
        <dbReference type="ARBA" id="ARBA00007650"/>
    </source>
</evidence>
<comment type="similarity">
    <text evidence="3 16 17">Belongs to the SecA family.</text>
</comment>
<evidence type="ECO:0000256" key="7">
    <source>
        <dbReference type="ARBA" id="ARBA00022519"/>
    </source>
</evidence>
<dbReference type="Pfam" id="PF07517">
    <property type="entry name" value="SecA_DEAD"/>
    <property type="match status" value="1"/>
</dbReference>
<feature type="region of interest" description="Disordered" evidence="18">
    <location>
        <begin position="832"/>
        <end position="886"/>
    </location>
</feature>
<dbReference type="Pfam" id="PF07516">
    <property type="entry name" value="SecA_SW"/>
    <property type="match status" value="1"/>
</dbReference>
<dbReference type="PRINTS" id="PR00906">
    <property type="entry name" value="SECA"/>
</dbReference>
<protein>
    <recommendedName>
        <fullName evidence="16 17">Protein translocase subunit SecA</fullName>
        <ecNumber evidence="16">7.4.2.8</ecNumber>
    </recommendedName>
</protein>
<dbReference type="InterPro" id="IPR044722">
    <property type="entry name" value="SecA_SF2_C"/>
</dbReference>
<evidence type="ECO:0000256" key="1">
    <source>
        <dbReference type="ARBA" id="ARBA00001947"/>
    </source>
</evidence>
<dbReference type="PANTHER" id="PTHR30612:SF0">
    <property type="entry name" value="CHLOROPLAST PROTEIN-TRANSPORTING ATPASE"/>
    <property type="match status" value="1"/>
</dbReference>
<evidence type="ECO:0000256" key="14">
    <source>
        <dbReference type="ARBA" id="ARBA00023010"/>
    </source>
</evidence>
<dbReference type="InterPro" id="IPR020937">
    <property type="entry name" value="SecA_CS"/>
</dbReference>
<name>A0ABY5UDD5_9HYPH</name>
<sequence length="906" mass="102895">MVSFGGLARKIFGSSNDRRVKTLRQRANQITAIEKNYENLTDEQLQAKTAEFRAALAEGKTLDSLLPDAFATAREAAKRVLGMRPFDVQLIGGMVLHERGIAEMRTGEGKTLMATLPVYLNALEGKGVHVVTVNDYLASRDAETMGRLYNFLGLTVGVIKHGLDDDERRAAYACDITYGTNNELGFDYLRDNMKYERAQMVQRPHNYAIVDEVDSILIDEARTPLIISGPLEDRSDFYNLIDTFIPALEPEDFEIDEKQKTAIFTEVGTEKVEQLLEAAGHLKGESLYDIENVAVVHHLNNALRAHKLFQRDKDYIVRNDEIVIIDEFTGRMMPGRRYSEGLHQALEAKEHVTIQPENQTLASITFQNYFRMYNKLSGMTGTAATEAEEFGNIYGLEVLEIPTNLPVQRIDEDDEVYRTVEEKYRAIVRDIRASHEKGQPILVGTTSIEKSEQLAERLRKEGIKEFQVLNARYHEQEAYIIAQAGVPGAITIATNMAGRGTDIQLGGNLEMRVRQELADVPEGPERDARIAAIKADIAQLKEKALAAGGLYVLATERHESRRIDNQLRGRSGRQGDPGRSKFFLSLQDDLMRIFGSDRMDSMLQKLGLKEDEAIVHPWINKALEKAQKKVEARNFEIRKNLLKYDDVMNDQRKVIFEQRLEMMDEEDLTETVGEMRHEVIEDMVALRIPKDAYAEKWDIAGLKEDIISKLNLDLPVEEWAKEEGIAEEEFENRIKEAADKAAAEKAERFGPQIMTYVEKSVIMQSLDNLWREHLVNLDHLRSVVGFRGYAQRDPLNEYKTEAFELFQSMLANLREVVISQLMRVEIVREAPPEPELPPMTGRHIDGTTGENDFDEAAWSEHQHDNRSVPPAERDPTDPRTWGKISRNEACPCGSGKKYKHCHGAFE</sequence>
<dbReference type="InterPro" id="IPR011115">
    <property type="entry name" value="SecA_DEAD"/>
</dbReference>
<comment type="subunit">
    <text evidence="16">Monomer and homodimer. Part of the essential Sec protein translocation apparatus which comprises SecA, SecYEG and auxiliary proteins SecDF-YajC and YidC.</text>
</comment>
<evidence type="ECO:0000259" key="20">
    <source>
        <dbReference type="PROSITE" id="PS51194"/>
    </source>
</evidence>
<dbReference type="HAMAP" id="MF_01382">
    <property type="entry name" value="SecA"/>
    <property type="match status" value="1"/>
</dbReference>
<feature type="binding site" evidence="16">
    <location>
        <begin position="107"/>
        <end position="111"/>
    </location>
    <ligand>
        <name>ATP</name>
        <dbReference type="ChEBI" id="CHEBI:30616"/>
    </ligand>
</feature>
<comment type="catalytic activity">
    <reaction evidence="16">
        <text>ATP + H2O + cellular proteinSide 1 = ADP + phosphate + cellular proteinSide 2.</text>
        <dbReference type="EC" id="7.4.2.8"/>
    </reaction>
</comment>
<keyword evidence="6 16" id="KW-0963">Cytoplasm</keyword>
<evidence type="ECO:0000256" key="16">
    <source>
        <dbReference type="HAMAP-Rule" id="MF_01382"/>
    </source>
</evidence>
<dbReference type="InterPro" id="IPR000185">
    <property type="entry name" value="SecA"/>
</dbReference>
<dbReference type="PROSITE" id="PS51192">
    <property type="entry name" value="HELICASE_ATP_BIND_1"/>
    <property type="match status" value="1"/>
</dbReference>
<dbReference type="SMART" id="SM00958">
    <property type="entry name" value="SecA_PP_bind"/>
    <property type="match status" value="1"/>
</dbReference>
<keyword evidence="10" id="KW-0862">Zinc</keyword>
<dbReference type="PROSITE" id="PS51194">
    <property type="entry name" value="HELICASE_CTER"/>
    <property type="match status" value="1"/>
</dbReference>
<keyword evidence="13 16" id="KW-1278">Translocase</keyword>
<feature type="domain" description="Helicase C-terminal" evidence="20">
    <location>
        <begin position="419"/>
        <end position="631"/>
    </location>
</feature>
<gene>
    <name evidence="16 22" type="primary">secA</name>
    <name evidence="22" type="ORF">NIK97_07985</name>
</gene>
<dbReference type="SUPFAM" id="SSF81886">
    <property type="entry name" value="Helical scaffold and wing domains of SecA"/>
    <property type="match status" value="1"/>
</dbReference>
<evidence type="ECO:0000256" key="4">
    <source>
        <dbReference type="ARBA" id="ARBA00022448"/>
    </source>
</evidence>
<dbReference type="PANTHER" id="PTHR30612">
    <property type="entry name" value="SECA INNER MEMBRANE COMPONENT OF SEC PROTEIN SECRETION SYSTEM"/>
    <property type="match status" value="1"/>
</dbReference>
<keyword evidence="8" id="KW-0479">Metal-binding</keyword>
<feature type="domain" description="SecA family profile" evidence="21">
    <location>
        <begin position="5"/>
        <end position="615"/>
    </location>
</feature>
<dbReference type="InterPro" id="IPR014018">
    <property type="entry name" value="SecA_motor_DEAD"/>
</dbReference>
<dbReference type="SMART" id="SM00957">
    <property type="entry name" value="SecA_DEAD"/>
    <property type="match status" value="1"/>
</dbReference>
<keyword evidence="11 16" id="KW-0067">ATP-binding</keyword>
<dbReference type="InterPro" id="IPR027417">
    <property type="entry name" value="P-loop_NTPase"/>
</dbReference>
<dbReference type="InterPro" id="IPR036670">
    <property type="entry name" value="SecA_X-link_sf"/>
</dbReference>
<feature type="binding site" evidence="16">
    <location>
        <position position="502"/>
    </location>
    <ligand>
        <name>ATP</name>
        <dbReference type="ChEBI" id="CHEBI:30616"/>
    </ligand>
</feature>
<evidence type="ECO:0000256" key="9">
    <source>
        <dbReference type="ARBA" id="ARBA00022741"/>
    </source>
</evidence>
<feature type="compositionally biased region" description="Basic and acidic residues" evidence="18">
    <location>
        <begin position="858"/>
        <end position="877"/>
    </location>
</feature>
<dbReference type="RefSeq" id="WP_121984880.1">
    <property type="nucleotide sequence ID" value="NZ_CADEAT010000022.1"/>
</dbReference>
<organism evidence="22 23">
    <name type="scientific">Brucella pseudintermedia</name>
    <dbReference type="NCBI Taxonomy" id="370111"/>
    <lineage>
        <taxon>Bacteria</taxon>
        <taxon>Pseudomonadati</taxon>
        <taxon>Pseudomonadota</taxon>
        <taxon>Alphaproteobacteria</taxon>
        <taxon>Hyphomicrobiales</taxon>
        <taxon>Brucellaceae</taxon>
        <taxon>Brucella/Ochrobactrum group</taxon>
        <taxon>Brucella</taxon>
    </lineage>
</organism>
<dbReference type="NCBIfam" id="NF009538">
    <property type="entry name" value="PRK12904.1"/>
    <property type="match status" value="1"/>
</dbReference>
<dbReference type="NCBIfam" id="TIGR00963">
    <property type="entry name" value="secA"/>
    <property type="match status" value="1"/>
</dbReference>
<keyword evidence="12 16" id="KW-0653">Protein transport</keyword>
<evidence type="ECO:0000256" key="13">
    <source>
        <dbReference type="ARBA" id="ARBA00022967"/>
    </source>
</evidence>
<evidence type="ECO:0000259" key="21">
    <source>
        <dbReference type="PROSITE" id="PS51196"/>
    </source>
</evidence>